<dbReference type="GO" id="GO:0019748">
    <property type="term" value="P:secondary metabolic process"/>
    <property type="evidence" value="ECO:0007669"/>
    <property type="project" value="UniProtKB-ARBA"/>
</dbReference>
<protein>
    <submittedName>
        <fullName evidence="10">Uncharacterized protein</fullName>
    </submittedName>
</protein>
<dbReference type="GO" id="GO:0016705">
    <property type="term" value="F:oxidoreductase activity, acting on paired donors, with incorporation or reduction of molecular oxygen"/>
    <property type="evidence" value="ECO:0007669"/>
    <property type="project" value="InterPro"/>
</dbReference>
<keyword evidence="3 8" id="KW-0349">Heme</keyword>
<keyword evidence="6 8" id="KW-0408">Iron</keyword>
<feature type="binding site" description="axial binding residue" evidence="8">
    <location>
        <position position="360"/>
    </location>
    <ligand>
        <name>heme</name>
        <dbReference type="ChEBI" id="CHEBI:30413"/>
    </ligand>
    <ligandPart>
        <name>Fe</name>
        <dbReference type="ChEBI" id="CHEBI:18248"/>
    </ligandPart>
</feature>
<reference evidence="11" key="1">
    <citation type="journal article" date="2017" name="Genome Biol.">
        <title>Comparative genomics reveals high biological diversity and specific adaptations in the industrially and medically important fungal genus Aspergillus.</title>
        <authorList>
            <person name="de Vries R.P."/>
            <person name="Riley R."/>
            <person name="Wiebenga A."/>
            <person name="Aguilar-Osorio G."/>
            <person name="Amillis S."/>
            <person name="Uchima C.A."/>
            <person name="Anderluh G."/>
            <person name="Asadollahi M."/>
            <person name="Askin M."/>
            <person name="Barry K."/>
            <person name="Battaglia E."/>
            <person name="Bayram O."/>
            <person name="Benocci T."/>
            <person name="Braus-Stromeyer S.A."/>
            <person name="Caldana C."/>
            <person name="Canovas D."/>
            <person name="Cerqueira G.C."/>
            <person name="Chen F."/>
            <person name="Chen W."/>
            <person name="Choi C."/>
            <person name="Clum A."/>
            <person name="Dos Santos R.A."/>
            <person name="Damasio A.R."/>
            <person name="Diallinas G."/>
            <person name="Emri T."/>
            <person name="Fekete E."/>
            <person name="Flipphi M."/>
            <person name="Freyberg S."/>
            <person name="Gallo A."/>
            <person name="Gournas C."/>
            <person name="Habgood R."/>
            <person name="Hainaut M."/>
            <person name="Harispe M.L."/>
            <person name="Henrissat B."/>
            <person name="Hilden K.S."/>
            <person name="Hope R."/>
            <person name="Hossain A."/>
            <person name="Karabika E."/>
            <person name="Karaffa L."/>
            <person name="Karanyi Z."/>
            <person name="Krasevec N."/>
            <person name="Kuo A."/>
            <person name="Kusch H."/>
            <person name="LaButti K."/>
            <person name="Lagendijk E.L."/>
            <person name="Lapidus A."/>
            <person name="Levasseur A."/>
            <person name="Lindquist E."/>
            <person name="Lipzen A."/>
            <person name="Logrieco A.F."/>
            <person name="MacCabe A."/>
            <person name="Maekelae M.R."/>
            <person name="Malavazi I."/>
            <person name="Melin P."/>
            <person name="Meyer V."/>
            <person name="Mielnichuk N."/>
            <person name="Miskei M."/>
            <person name="Molnar A.P."/>
            <person name="Mule G."/>
            <person name="Ngan C.Y."/>
            <person name="Orejas M."/>
            <person name="Orosz E."/>
            <person name="Ouedraogo J.P."/>
            <person name="Overkamp K.M."/>
            <person name="Park H.-S."/>
            <person name="Perrone G."/>
            <person name="Piumi F."/>
            <person name="Punt P.J."/>
            <person name="Ram A.F."/>
            <person name="Ramon A."/>
            <person name="Rauscher S."/>
            <person name="Record E."/>
            <person name="Riano-Pachon D.M."/>
            <person name="Robert V."/>
            <person name="Roehrig J."/>
            <person name="Ruller R."/>
            <person name="Salamov A."/>
            <person name="Salih N.S."/>
            <person name="Samson R.A."/>
            <person name="Sandor E."/>
            <person name="Sanguinetti M."/>
            <person name="Schuetze T."/>
            <person name="Sepcic K."/>
            <person name="Shelest E."/>
            <person name="Sherlock G."/>
            <person name="Sophianopoulou V."/>
            <person name="Squina F.M."/>
            <person name="Sun H."/>
            <person name="Susca A."/>
            <person name="Todd R.B."/>
            <person name="Tsang A."/>
            <person name="Unkles S.E."/>
            <person name="van de Wiele N."/>
            <person name="van Rossen-Uffink D."/>
            <person name="Oliveira J.V."/>
            <person name="Vesth T.C."/>
            <person name="Visser J."/>
            <person name="Yu J.-H."/>
            <person name="Zhou M."/>
            <person name="Andersen M.R."/>
            <person name="Archer D.B."/>
            <person name="Baker S.E."/>
            <person name="Benoit I."/>
            <person name="Brakhage A.A."/>
            <person name="Braus G.H."/>
            <person name="Fischer R."/>
            <person name="Frisvad J.C."/>
            <person name="Goldman G.H."/>
            <person name="Houbraken J."/>
            <person name="Oakley B."/>
            <person name="Pocsi I."/>
            <person name="Scazzocchio C."/>
            <person name="Seiboth B."/>
            <person name="vanKuyk P.A."/>
            <person name="Wortman J."/>
            <person name="Dyer P.S."/>
            <person name="Grigoriev I.V."/>
        </authorList>
    </citation>
    <scope>NUCLEOTIDE SEQUENCE [LARGE SCALE GENOMIC DNA]</scope>
    <source>
        <strain evidence="11">ATCC 16872 / CBS 172.66 / WB 5094</strain>
    </source>
</reference>
<evidence type="ECO:0000256" key="8">
    <source>
        <dbReference type="PIRSR" id="PIRSR602403-1"/>
    </source>
</evidence>
<comment type="similarity">
    <text evidence="2 9">Belongs to the cytochrome P450 family.</text>
</comment>
<dbReference type="GeneID" id="30971997"/>
<evidence type="ECO:0000256" key="5">
    <source>
        <dbReference type="ARBA" id="ARBA00023002"/>
    </source>
</evidence>
<dbReference type="GO" id="GO:0020037">
    <property type="term" value="F:heme binding"/>
    <property type="evidence" value="ECO:0007669"/>
    <property type="project" value="InterPro"/>
</dbReference>
<dbReference type="Gene3D" id="1.10.630.10">
    <property type="entry name" value="Cytochrome P450"/>
    <property type="match status" value="1"/>
</dbReference>
<dbReference type="InterPro" id="IPR002403">
    <property type="entry name" value="Cyt_P450_E_grp-IV"/>
</dbReference>
<dbReference type="STRING" id="690307.A0A1L9WZK5"/>
<dbReference type="VEuPathDB" id="FungiDB:ASPACDRAFT_1879884"/>
<dbReference type="OMA" id="ISSHEMW"/>
<evidence type="ECO:0000256" key="4">
    <source>
        <dbReference type="ARBA" id="ARBA00022723"/>
    </source>
</evidence>
<evidence type="ECO:0000256" key="9">
    <source>
        <dbReference type="RuleBase" id="RU000461"/>
    </source>
</evidence>
<dbReference type="InterPro" id="IPR036396">
    <property type="entry name" value="Cyt_P450_sf"/>
</dbReference>
<accession>A0A1L9WZK5</accession>
<evidence type="ECO:0000256" key="6">
    <source>
        <dbReference type="ARBA" id="ARBA00023004"/>
    </source>
</evidence>
<name>A0A1L9WZK5_ASPA1</name>
<evidence type="ECO:0000256" key="1">
    <source>
        <dbReference type="ARBA" id="ARBA00001971"/>
    </source>
</evidence>
<gene>
    <name evidence="10" type="ORF">ASPACDRAFT_1879884</name>
</gene>
<keyword evidence="7 9" id="KW-0503">Monooxygenase</keyword>
<dbReference type="EMBL" id="KV878974">
    <property type="protein sequence ID" value="OJK01308.1"/>
    <property type="molecule type" value="Genomic_DNA"/>
</dbReference>
<evidence type="ECO:0000313" key="11">
    <source>
        <dbReference type="Proteomes" id="UP000184546"/>
    </source>
</evidence>
<dbReference type="CDD" id="cd11041">
    <property type="entry name" value="CYP503A1-like"/>
    <property type="match status" value="1"/>
</dbReference>
<evidence type="ECO:0000256" key="2">
    <source>
        <dbReference type="ARBA" id="ARBA00010617"/>
    </source>
</evidence>
<dbReference type="PANTHER" id="PTHR46206:SF2">
    <property type="entry name" value="CYTOCHROME P450 MONOOXYGENASE AUSG-RELATED"/>
    <property type="match status" value="1"/>
</dbReference>
<dbReference type="InterPro" id="IPR001128">
    <property type="entry name" value="Cyt_P450"/>
</dbReference>
<comment type="cofactor">
    <cofactor evidence="1 8">
        <name>heme</name>
        <dbReference type="ChEBI" id="CHEBI:30413"/>
    </cofactor>
</comment>
<keyword evidence="5 9" id="KW-0560">Oxidoreductase</keyword>
<dbReference type="PANTHER" id="PTHR46206">
    <property type="entry name" value="CYTOCHROME P450"/>
    <property type="match status" value="1"/>
</dbReference>
<dbReference type="Pfam" id="PF00067">
    <property type="entry name" value="p450"/>
    <property type="match status" value="1"/>
</dbReference>
<dbReference type="RefSeq" id="XP_020057647.1">
    <property type="nucleotide sequence ID" value="XM_020198183.1"/>
</dbReference>
<dbReference type="GO" id="GO:0004497">
    <property type="term" value="F:monooxygenase activity"/>
    <property type="evidence" value="ECO:0007669"/>
    <property type="project" value="UniProtKB-KW"/>
</dbReference>
<dbReference type="PRINTS" id="PR00465">
    <property type="entry name" value="EP450IV"/>
</dbReference>
<dbReference type="AlphaFoldDB" id="A0A1L9WZK5"/>
<dbReference type="OrthoDB" id="1844152at2759"/>
<evidence type="ECO:0000256" key="7">
    <source>
        <dbReference type="ARBA" id="ARBA00023033"/>
    </source>
</evidence>
<sequence length="423" mass="48314">MQPIPELRPSAYLLSGVCLTVAVLNLPYSRIPVVGTGQWPVFDQKASLRFMSSARALIRHGFEKYTNPLSRETALTLEDHFGQPQDWEPHFFAREVPYIVARLSTLVFLGERVCRNPEWLDLSVNYTLDIFGAITALRRWPSILRPIVHWFLAPAQKLRQHVRVARRIIRREMEERQQNKKTTRLADALDWLHEVAAGRPLDATTAQIGLTLVTIHTTSNLLTNVIYDLAAHPEYLQPLREEIRSVMEADGCFQKTSLTKMKLLDSVVKESQRLNPPGLTSLHRYATKEITFSDATVIPKGASLVVSAHRMQDESIYPDPHRFNGFRFRQKREQAGHENKHQLVMTSAEHYGFGHGVRACPGRFFAANEIKILLAHLIMKYDIRFPDGQSRPPNWEIGADLVCDQTAQKFADDTCCRPLMMVI</sequence>
<evidence type="ECO:0000256" key="3">
    <source>
        <dbReference type="ARBA" id="ARBA00022617"/>
    </source>
</evidence>
<keyword evidence="4 8" id="KW-0479">Metal-binding</keyword>
<dbReference type="InterPro" id="IPR017972">
    <property type="entry name" value="Cyt_P450_CS"/>
</dbReference>
<dbReference type="Proteomes" id="UP000184546">
    <property type="component" value="Unassembled WGS sequence"/>
</dbReference>
<dbReference type="PROSITE" id="PS00086">
    <property type="entry name" value="CYTOCHROME_P450"/>
    <property type="match status" value="1"/>
</dbReference>
<evidence type="ECO:0000313" key="10">
    <source>
        <dbReference type="EMBL" id="OJK01308.1"/>
    </source>
</evidence>
<dbReference type="GO" id="GO:0005506">
    <property type="term" value="F:iron ion binding"/>
    <property type="evidence" value="ECO:0007669"/>
    <property type="project" value="InterPro"/>
</dbReference>
<organism evidence="10 11">
    <name type="scientific">Aspergillus aculeatus (strain ATCC 16872 / CBS 172.66 / WB 5094)</name>
    <dbReference type="NCBI Taxonomy" id="690307"/>
    <lineage>
        <taxon>Eukaryota</taxon>
        <taxon>Fungi</taxon>
        <taxon>Dikarya</taxon>
        <taxon>Ascomycota</taxon>
        <taxon>Pezizomycotina</taxon>
        <taxon>Eurotiomycetes</taxon>
        <taxon>Eurotiomycetidae</taxon>
        <taxon>Eurotiales</taxon>
        <taxon>Aspergillaceae</taxon>
        <taxon>Aspergillus</taxon>
        <taxon>Aspergillus subgen. Circumdati</taxon>
    </lineage>
</organism>
<keyword evidence="11" id="KW-1185">Reference proteome</keyword>
<dbReference type="SUPFAM" id="SSF48264">
    <property type="entry name" value="Cytochrome P450"/>
    <property type="match status" value="1"/>
</dbReference>
<proteinExistence type="inferred from homology"/>